<dbReference type="InterPro" id="IPR002110">
    <property type="entry name" value="Ankyrin_rpt"/>
</dbReference>
<keyword evidence="5" id="KW-1185">Reference proteome</keyword>
<dbReference type="Proteomes" id="UP001153069">
    <property type="component" value="Unassembled WGS sequence"/>
</dbReference>
<protein>
    <submittedName>
        <fullName evidence="4">Ankyrin Repeat</fullName>
    </submittedName>
</protein>
<evidence type="ECO:0000256" key="1">
    <source>
        <dbReference type="ARBA" id="ARBA00022737"/>
    </source>
</evidence>
<organism evidence="4 5">
    <name type="scientific">Seminavis robusta</name>
    <dbReference type="NCBI Taxonomy" id="568900"/>
    <lineage>
        <taxon>Eukaryota</taxon>
        <taxon>Sar</taxon>
        <taxon>Stramenopiles</taxon>
        <taxon>Ochrophyta</taxon>
        <taxon>Bacillariophyta</taxon>
        <taxon>Bacillariophyceae</taxon>
        <taxon>Bacillariophycidae</taxon>
        <taxon>Naviculales</taxon>
        <taxon>Naviculaceae</taxon>
        <taxon>Seminavis</taxon>
    </lineage>
</organism>
<dbReference type="EMBL" id="CAICTM010000489">
    <property type="protein sequence ID" value="CAB9511561.1"/>
    <property type="molecule type" value="Genomic_DNA"/>
</dbReference>
<evidence type="ECO:0000256" key="2">
    <source>
        <dbReference type="ARBA" id="ARBA00023043"/>
    </source>
</evidence>
<dbReference type="Pfam" id="PF12796">
    <property type="entry name" value="Ank_2"/>
    <property type="match status" value="1"/>
</dbReference>
<comment type="caution">
    <text evidence="4">The sequence shown here is derived from an EMBL/GenBank/DDBJ whole genome shotgun (WGS) entry which is preliminary data.</text>
</comment>
<keyword evidence="2" id="KW-0040">ANK repeat</keyword>
<dbReference type="InterPro" id="IPR052420">
    <property type="entry name" value="Espin/Espin-like"/>
</dbReference>
<accession>A0A9N8E2Y9</accession>
<dbReference type="GO" id="GO:0005737">
    <property type="term" value="C:cytoplasm"/>
    <property type="evidence" value="ECO:0007669"/>
    <property type="project" value="TreeGrafter"/>
</dbReference>
<name>A0A9N8E2Y9_9STRA</name>
<proteinExistence type="predicted"/>
<dbReference type="OrthoDB" id="35902at2759"/>
<dbReference type="PANTHER" id="PTHR24153:SF8">
    <property type="entry name" value="FORKED, ISOFORM F"/>
    <property type="match status" value="1"/>
</dbReference>
<gene>
    <name evidence="4" type="ORF">SEMRO_490_G153600.1</name>
</gene>
<feature type="compositionally biased region" description="Basic and acidic residues" evidence="3">
    <location>
        <begin position="379"/>
        <end position="399"/>
    </location>
</feature>
<keyword evidence="1" id="KW-0677">Repeat</keyword>
<feature type="region of interest" description="Disordered" evidence="3">
    <location>
        <begin position="374"/>
        <end position="408"/>
    </location>
</feature>
<dbReference type="PANTHER" id="PTHR24153">
    <property type="entry name" value="ESPIN"/>
    <property type="match status" value="1"/>
</dbReference>
<dbReference type="GO" id="GO:0051015">
    <property type="term" value="F:actin filament binding"/>
    <property type="evidence" value="ECO:0007669"/>
    <property type="project" value="TreeGrafter"/>
</dbReference>
<reference evidence="4" key="1">
    <citation type="submission" date="2020-06" db="EMBL/GenBank/DDBJ databases">
        <authorList>
            <consortium name="Plant Systems Biology data submission"/>
        </authorList>
    </citation>
    <scope>NUCLEOTIDE SEQUENCE</scope>
    <source>
        <strain evidence="4">D6</strain>
    </source>
</reference>
<dbReference type="GO" id="GO:0051017">
    <property type="term" value="P:actin filament bundle assembly"/>
    <property type="evidence" value="ECO:0007669"/>
    <property type="project" value="TreeGrafter"/>
</dbReference>
<dbReference type="InterPro" id="IPR036770">
    <property type="entry name" value="Ankyrin_rpt-contain_sf"/>
</dbReference>
<dbReference type="SUPFAM" id="SSF48403">
    <property type="entry name" value="Ankyrin repeat"/>
    <property type="match status" value="1"/>
</dbReference>
<sequence length="408" mass="46529">MGVINALQSRIRPLRQRREANRQLYRGDVFLKDEATILEYVRRRPKSCSRKYIFKGERGKRYPLLFLCCQSNVSLAVVKAVHEAYPEAMAGALHYSLRNRQKSLAVIQYLLESTPDKWSEEESGYLPLHTALQNMAALDIVQYLMKQHPKAVQMRETSARSHKLPLHLAIQNFATLNVIKLLVSAYPKALKEADYETTEVVEEEGWLVHKATFMFDDGVGLPLHAACKAKRPLQTIHYLVNHYPNSVSTKNRAGWLPLHFACAYGAPPVMIEYLITACPESLFERTNYLFTEYPTHLAAGRPDADLETIKLLIGKHPVVPNVTPDSSIYSSYMDESYLHEAHPMVIRFLRRVVEASESGYAYLPTQEERFWATTARGGANEHKDDQEEQEKGTETHSTEDLLLLGQIK</sequence>
<evidence type="ECO:0000256" key="3">
    <source>
        <dbReference type="SAM" id="MobiDB-lite"/>
    </source>
</evidence>
<dbReference type="AlphaFoldDB" id="A0A9N8E2Y9"/>
<dbReference type="Gene3D" id="1.25.40.20">
    <property type="entry name" value="Ankyrin repeat-containing domain"/>
    <property type="match status" value="1"/>
</dbReference>
<dbReference type="Pfam" id="PF13637">
    <property type="entry name" value="Ank_4"/>
    <property type="match status" value="1"/>
</dbReference>
<evidence type="ECO:0000313" key="4">
    <source>
        <dbReference type="EMBL" id="CAB9511561.1"/>
    </source>
</evidence>
<dbReference type="SMART" id="SM00248">
    <property type="entry name" value="ANK"/>
    <property type="match status" value="4"/>
</dbReference>
<evidence type="ECO:0000313" key="5">
    <source>
        <dbReference type="Proteomes" id="UP001153069"/>
    </source>
</evidence>